<dbReference type="Proteomes" id="UP001302321">
    <property type="component" value="Unassembled WGS sequence"/>
</dbReference>
<accession>A0AAN6WG88</accession>
<dbReference type="EMBL" id="MU866092">
    <property type="protein sequence ID" value="KAK4180920.1"/>
    <property type="molecule type" value="Genomic_DNA"/>
</dbReference>
<keyword evidence="3" id="KW-1185">Reference proteome</keyword>
<reference evidence="2" key="2">
    <citation type="submission" date="2023-05" db="EMBL/GenBank/DDBJ databases">
        <authorList>
            <consortium name="Lawrence Berkeley National Laboratory"/>
            <person name="Steindorff A."/>
            <person name="Hensen N."/>
            <person name="Bonometti L."/>
            <person name="Westerberg I."/>
            <person name="Brannstrom I.O."/>
            <person name="Guillou S."/>
            <person name="Cros-Aarteil S."/>
            <person name="Calhoun S."/>
            <person name="Haridas S."/>
            <person name="Kuo A."/>
            <person name="Mondo S."/>
            <person name="Pangilinan J."/>
            <person name="Riley R."/>
            <person name="Labutti K."/>
            <person name="Andreopoulos B."/>
            <person name="Lipzen A."/>
            <person name="Chen C."/>
            <person name="Yanf M."/>
            <person name="Daum C."/>
            <person name="Ng V."/>
            <person name="Clum A."/>
            <person name="Ohm R."/>
            <person name="Martin F."/>
            <person name="Silar P."/>
            <person name="Natvig D."/>
            <person name="Lalanne C."/>
            <person name="Gautier V."/>
            <person name="Ament-Velasquez S.L."/>
            <person name="Kruys A."/>
            <person name="Hutchinson M.I."/>
            <person name="Powell A.J."/>
            <person name="Barry K."/>
            <person name="Miller A.N."/>
            <person name="Grigoriev I.V."/>
            <person name="Debuchy R."/>
            <person name="Gladieux P."/>
            <person name="Thoren M.H."/>
            <person name="Johannesson H."/>
        </authorList>
    </citation>
    <scope>NUCLEOTIDE SEQUENCE</scope>
    <source>
        <strain evidence="2">CBS 892.96</strain>
    </source>
</reference>
<protein>
    <submittedName>
        <fullName evidence="2">Uncharacterized protein</fullName>
    </submittedName>
</protein>
<feature type="compositionally biased region" description="Basic residues" evidence="1">
    <location>
        <begin position="240"/>
        <end position="250"/>
    </location>
</feature>
<organism evidence="2 3">
    <name type="scientific">Triangularia setosa</name>
    <dbReference type="NCBI Taxonomy" id="2587417"/>
    <lineage>
        <taxon>Eukaryota</taxon>
        <taxon>Fungi</taxon>
        <taxon>Dikarya</taxon>
        <taxon>Ascomycota</taxon>
        <taxon>Pezizomycotina</taxon>
        <taxon>Sordariomycetes</taxon>
        <taxon>Sordariomycetidae</taxon>
        <taxon>Sordariales</taxon>
        <taxon>Podosporaceae</taxon>
        <taxon>Triangularia</taxon>
    </lineage>
</organism>
<gene>
    <name evidence="2" type="ORF">QBC36DRAFT_2174</name>
</gene>
<evidence type="ECO:0000256" key="1">
    <source>
        <dbReference type="SAM" id="MobiDB-lite"/>
    </source>
</evidence>
<feature type="compositionally biased region" description="Polar residues" evidence="1">
    <location>
        <begin position="257"/>
        <end position="266"/>
    </location>
</feature>
<comment type="caution">
    <text evidence="2">The sequence shown here is derived from an EMBL/GenBank/DDBJ whole genome shotgun (WGS) entry which is preliminary data.</text>
</comment>
<reference evidence="2" key="1">
    <citation type="journal article" date="2023" name="Mol. Phylogenet. Evol.">
        <title>Genome-scale phylogeny and comparative genomics of the fungal order Sordariales.</title>
        <authorList>
            <person name="Hensen N."/>
            <person name="Bonometti L."/>
            <person name="Westerberg I."/>
            <person name="Brannstrom I.O."/>
            <person name="Guillou S."/>
            <person name="Cros-Aarteil S."/>
            <person name="Calhoun S."/>
            <person name="Haridas S."/>
            <person name="Kuo A."/>
            <person name="Mondo S."/>
            <person name="Pangilinan J."/>
            <person name="Riley R."/>
            <person name="LaButti K."/>
            <person name="Andreopoulos B."/>
            <person name="Lipzen A."/>
            <person name="Chen C."/>
            <person name="Yan M."/>
            <person name="Daum C."/>
            <person name="Ng V."/>
            <person name="Clum A."/>
            <person name="Steindorff A."/>
            <person name="Ohm R.A."/>
            <person name="Martin F."/>
            <person name="Silar P."/>
            <person name="Natvig D.O."/>
            <person name="Lalanne C."/>
            <person name="Gautier V."/>
            <person name="Ament-Velasquez S.L."/>
            <person name="Kruys A."/>
            <person name="Hutchinson M.I."/>
            <person name="Powell A.J."/>
            <person name="Barry K."/>
            <person name="Miller A.N."/>
            <person name="Grigoriev I.V."/>
            <person name="Debuchy R."/>
            <person name="Gladieux P."/>
            <person name="Hiltunen Thoren M."/>
            <person name="Johannesson H."/>
        </authorList>
    </citation>
    <scope>NUCLEOTIDE SEQUENCE</scope>
    <source>
        <strain evidence="2">CBS 892.96</strain>
    </source>
</reference>
<feature type="region of interest" description="Disordered" evidence="1">
    <location>
        <begin position="240"/>
        <end position="318"/>
    </location>
</feature>
<dbReference type="AlphaFoldDB" id="A0AAN6WG88"/>
<sequence length="318" mass="36357">MDNDDHLTSLTLTRYLPRLSSQIPSPEEPFSIPFDQTKLVQPNPKKIYGRRTLRAGLPGRSRADLHHIKGHIVDYQDVFLDRSWSFPKLNTDAQRLKKANAPYNTGKASTMRQGWLMKPHYIPVLKKMIRSRSVGFYCCDYCEGKKRDFFEDARKAMMRENLIEGRRIAADKSWRLPFEDERDGRLVFGEWWMQMMEEWETNQTPAVEGEAGDREAVQRLGFGFKDIVRGEGQWEYQIKVKPRKRGRGRGRISQGGTKDTSPTTSEEGVESEDLGNSWALVMVAVENGSRSSDSDSHAMLTPTSGSVSDQWEMLSEGA</sequence>
<proteinExistence type="predicted"/>
<evidence type="ECO:0000313" key="3">
    <source>
        <dbReference type="Proteomes" id="UP001302321"/>
    </source>
</evidence>
<name>A0AAN6WG88_9PEZI</name>
<evidence type="ECO:0000313" key="2">
    <source>
        <dbReference type="EMBL" id="KAK4180920.1"/>
    </source>
</evidence>